<keyword evidence="2" id="KW-1185">Reference proteome</keyword>
<reference evidence="2" key="1">
    <citation type="journal article" date="2019" name="Gigascience">
        <title>De novo genome assembly of the endangered Acer yangbiense, a plant species with extremely small populations endemic to Yunnan Province, China.</title>
        <authorList>
            <person name="Yang J."/>
            <person name="Wariss H.M."/>
            <person name="Tao L."/>
            <person name="Zhang R."/>
            <person name="Yun Q."/>
            <person name="Hollingsworth P."/>
            <person name="Dao Z."/>
            <person name="Luo G."/>
            <person name="Guo H."/>
            <person name="Ma Y."/>
            <person name="Sun W."/>
        </authorList>
    </citation>
    <scope>NUCLEOTIDE SEQUENCE [LARGE SCALE GENOMIC DNA]</scope>
    <source>
        <strain evidence="2">cv. br00</strain>
    </source>
</reference>
<comment type="caution">
    <text evidence="1">The sequence shown here is derived from an EMBL/GenBank/DDBJ whole genome shotgun (WGS) entry which is preliminary data.</text>
</comment>
<dbReference type="EMBL" id="VDCV01000003">
    <property type="protein sequence ID" value="KAB5563991.1"/>
    <property type="molecule type" value="Genomic_DNA"/>
</dbReference>
<proteinExistence type="predicted"/>
<organism evidence="1 2">
    <name type="scientific">Salix brachista</name>
    <dbReference type="NCBI Taxonomy" id="2182728"/>
    <lineage>
        <taxon>Eukaryota</taxon>
        <taxon>Viridiplantae</taxon>
        <taxon>Streptophyta</taxon>
        <taxon>Embryophyta</taxon>
        <taxon>Tracheophyta</taxon>
        <taxon>Spermatophyta</taxon>
        <taxon>Magnoliopsida</taxon>
        <taxon>eudicotyledons</taxon>
        <taxon>Gunneridae</taxon>
        <taxon>Pentapetalae</taxon>
        <taxon>rosids</taxon>
        <taxon>fabids</taxon>
        <taxon>Malpighiales</taxon>
        <taxon>Salicaceae</taxon>
        <taxon>Saliceae</taxon>
        <taxon>Salix</taxon>
    </lineage>
</organism>
<gene>
    <name evidence="1" type="ORF">DKX38_004045</name>
</gene>
<dbReference type="AlphaFoldDB" id="A0A5N5NBZ5"/>
<evidence type="ECO:0000313" key="1">
    <source>
        <dbReference type="EMBL" id="KAB5563991.1"/>
    </source>
</evidence>
<accession>A0A5N5NBZ5</accession>
<name>A0A5N5NBZ5_9ROSI</name>
<sequence length="101" mass="11003">MGTVVEVEGNDEAKLKECGIHNSTSLSSPKQISDPVVYKLVRLPLPYVYLNSQDCSGRIKLHWALAQGSTLLVSLTLAFSLCVLRTEEKTRGLEISASSPL</sequence>
<dbReference type="Proteomes" id="UP000326939">
    <property type="component" value="Chromosome 3"/>
</dbReference>
<protein>
    <submittedName>
        <fullName evidence="1">Uncharacterized protein</fullName>
    </submittedName>
</protein>
<evidence type="ECO:0000313" key="2">
    <source>
        <dbReference type="Proteomes" id="UP000326939"/>
    </source>
</evidence>